<evidence type="ECO:0000259" key="1">
    <source>
        <dbReference type="PROSITE" id="PS50943"/>
    </source>
</evidence>
<evidence type="ECO:0000313" key="3">
    <source>
        <dbReference type="EMBL" id="ROR39065.1"/>
    </source>
</evidence>
<dbReference type="EMBL" id="RJVK01000004">
    <property type="protein sequence ID" value="ROR39065.1"/>
    <property type="molecule type" value="Genomic_DNA"/>
</dbReference>
<dbReference type="SUPFAM" id="SSF47413">
    <property type="entry name" value="lambda repressor-like DNA-binding domains"/>
    <property type="match status" value="1"/>
</dbReference>
<reference evidence="3 4" key="2">
    <citation type="submission" date="2018-11" db="EMBL/GenBank/DDBJ databases">
        <title>Genomic Encyclopedia of Type Strains, Phase IV (KMG-IV): sequencing the most valuable type-strain genomes for metagenomic binning, comparative biology and taxonomic classification.</title>
        <authorList>
            <person name="Goeker M."/>
        </authorList>
    </citation>
    <scope>NUCLEOTIDE SEQUENCE [LARGE SCALE GENOMIC DNA]</scope>
    <source>
        <strain evidence="3 4">DSM 27783</strain>
    </source>
</reference>
<accession>A0AAJ4RBM0</accession>
<reference evidence="5" key="1">
    <citation type="submission" date="2018-03" db="EMBL/GenBank/DDBJ databases">
        <title>A comparative analysis of the Nautiliaceae.</title>
        <authorList>
            <person name="Grosche A."/>
            <person name="Smedile F."/>
            <person name="Vetriani C."/>
        </authorList>
    </citation>
    <scope>NUCLEOTIDE SEQUENCE [LARGE SCALE GENOMIC DNA]</scope>
    <source>
        <strain evidence="5">TB6</strain>
    </source>
</reference>
<evidence type="ECO:0000313" key="5">
    <source>
        <dbReference type="Proteomes" id="UP000298805"/>
    </source>
</evidence>
<dbReference type="RefSeq" id="WP_123352947.1">
    <property type="nucleotide sequence ID" value="NZ_CP027432.2"/>
</dbReference>
<feature type="domain" description="HTH cro/C1-type" evidence="1">
    <location>
        <begin position="7"/>
        <end position="63"/>
    </location>
</feature>
<dbReference type="PROSITE" id="PS50943">
    <property type="entry name" value="HTH_CROC1"/>
    <property type="match status" value="1"/>
</dbReference>
<dbReference type="SMART" id="SM00530">
    <property type="entry name" value="HTH_XRE"/>
    <property type="match status" value="1"/>
</dbReference>
<dbReference type="Proteomes" id="UP000272781">
    <property type="component" value="Unassembled WGS sequence"/>
</dbReference>
<keyword evidence="5" id="KW-1185">Reference proteome</keyword>
<dbReference type="GO" id="GO:0003677">
    <property type="term" value="F:DNA binding"/>
    <property type="evidence" value="ECO:0007669"/>
    <property type="project" value="InterPro"/>
</dbReference>
<dbReference type="AlphaFoldDB" id="A0AAJ4RBM0"/>
<dbReference type="CDD" id="cd00093">
    <property type="entry name" value="HTH_XRE"/>
    <property type="match status" value="1"/>
</dbReference>
<dbReference type="Proteomes" id="UP000298805">
    <property type="component" value="Chromosome"/>
</dbReference>
<dbReference type="InterPro" id="IPR010982">
    <property type="entry name" value="Lambda_DNA-bd_dom_sf"/>
</dbReference>
<gene>
    <name evidence="2" type="ORF">C6V80_09140</name>
    <name evidence="3" type="ORF">EDC58_1558</name>
</gene>
<evidence type="ECO:0000313" key="2">
    <source>
        <dbReference type="EMBL" id="QCI29113.1"/>
    </source>
</evidence>
<dbReference type="EMBL" id="CP027432">
    <property type="protein sequence ID" value="QCI29113.1"/>
    <property type="molecule type" value="Genomic_DNA"/>
</dbReference>
<dbReference type="Pfam" id="PF01381">
    <property type="entry name" value="HTH_3"/>
    <property type="match status" value="1"/>
</dbReference>
<protein>
    <submittedName>
        <fullName evidence="3">Helix-turn-helix protein</fullName>
    </submittedName>
    <submittedName>
        <fullName evidence="2">Helix-turn-helix transcriptional regulator</fullName>
    </submittedName>
</protein>
<organism evidence="3 4">
    <name type="scientific">Caminibacter pacificus</name>
    <dbReference type="NCBI Taxonomy" id="1424653"/>
    <lineage>
        <taxon>Bacteria</taxon>
        <taxon>Pseudomonadati</taxon>
        <taxon>Campylobacterota</taxon>
        <taxon>Epsilonproteobacteria</taxon>
        <taxon>Nautiliales</taxon>
        <taxon>Nautiliaceae</taxon>
        <taxon>Caminibacter</taxon>
    </lineage>
</organism>
<dbReference type="Gene3D" id="1.10.260.40">
    <property type="entry name" value="lambda repressor-like DNA-binding domains"/>
    <property type="match status" value="1"/>
</dbReference>
<reference evidence="2" key="3">
    <citation type="submission" date="2019-06" db="EMBL/GenBank/DDBJ databases">
        <title>A comparative analysis of the Nautiliaceae.</title>
        <authorList>
            <person name="Grosche A."/>
            <person name="Smedile F."/>
            <person name="Vetriani C."/>
        </authorList>
    </citation>
    <scope>NUCLEOTIDE SEQUENCE</scope>
    <source>
        <strain evidence="2">TB6</strain>
    </source>
</reference>
<sequence>MKKNELLERLRKDLGYSRKKIAEYLEVSPTTIERYEKGKLDFNERIKYIQGISALYGIDSSIFNVDIDIDISEKYVKQHLLTKFSKNFRLLLYFLNFDITKKDYQIFLSELVFNYFNKNTNFIVNSNSSPLSFNNLINCYKDIEIDFINSDKEEEIILKNLKEDKYKQCLISQIIAVVAINTFNPKDFFEKNVIEYILKNFDNLNLFDFIKNLNLIVATDLGNIGITIKEIHDIKAQILINFNTLLQQGITLTKENIKHYQFKIGKFEKSQSIPAPTDPKDKQICELLKYAPPAFKDKIIEKLLKFKDEVEDI</sequence>
<evidence type="ECO:0000313" key="4">
    <source>
        <dbReference type="Proteomes" id="UP000272781"/>
    </source>
</evidence>
<name>A0AAJ4RBM0_9BACT</name>
<dbReference type="InterPro" id="IPR001387">
    <property type="entry name" value="Cro/C1-type_HTH"/>
</dbReference>
<proteinExistence type="predicted"/>